<feature type="region of interest" description="Disordered" evidence="4">
    <location>
        <begin position="278"/>
        <end position="311"/>
    </location>
</feature>
<dbReference type="GO" id="GO:0005829">
    <property type="term" value="C:cytosol"/>
    <property type="evidence" value="ECO:0007669"/>
    <property type="project" value="TreeGrafter"/>
</dbReference>
<dbReference type="AlphaFoldDB" id="A0AAV1EUW0"/>
<dbReference type="GO" id="GO:0005811">
    <property type="term" value="C:lipid droplet"/>
    <property type="evidence" value="ECO:0007669"/>
    <property type="project" value="UniProtKB-SubCell"/>
</dbReference>
<dbReference type="GO" id="GO:0010890">
    <property type="term" value="P:positive regulation of triglyceride storage"/>
    <property type="evidence" value="ECO:0007669"/>
    <property type="project" value="TreeGrafter"/>
</dbReference>
<evidence type="ECO:0000256" key="2">
    <source>
        <dbReference type="ARBA" id="ARBA00006311"/>
    </source>
</evidence>
<dbReference type="GO" id="GO:0019915">
    <property type="term" value="P:lipid storage"/>
    <property type="evidence" value="ECO:0007669"/>
    <property type="project" value="TreeGrafter"/>
</dbReference>
<comment type="similarity">
    <text evidence="2">Belongs to the perilipin family.</text>
</comment>
<evidence type="ECO:0000313" key="5">
    <source>
        <dbReference type="EMBL" id="CAJ1052307.1"/>
    </source>
</evidence>
<dbReference type="Gene3D" id="1.20.120.340">
    <property type="entry name" value="Flagellar protein FliS"/>
    <property type="match status" value="1"/>
</dbReference>
<dbReference type="InterPro" id="IPR004279">
    <property type="entry name" value="Perilipin"/>
</dbReference>
<dbReference type="Proteomes" id="UP001178508">
    <property type="component" value="Chromosome 3"/>
</dbReference>
<keyword evidence="6" id="KW-1185">Reference proteome</keyword>
<protein>
    <submittedName>
        <fullName evidence="5">Perilipin-2-like isoform X1</fullName>
    </submittedName>
</protein>
<keyword evidence="3" id="KW-0551">Lipid droplet</keyword>
<name>A0AAV1EUW0_XYRNO</name>
<proteinExistence type="inferred from homology"/>
<dbReference type="EMBL" id="OY660866">
    <property type="protein sequence ID" value="CAJ1052307.1"/>
    <property type="molecule type" value="Genomic_DNA"/>
</dbReference>
<gene>
    <name evidence="5" type="ORF">XNOV1_A017876</name>
</gene>
<evidence type="ECO:0000256" key="4">
    <source>
        <dbReference type="SAM" id="MobiDB-lite"/>
    </source>
</evidence>
<reference evidence="5" key="1">
    <citation type="submission" date="2023-08" db="EMBL/GenBank/DDBJ databases">
        <authorList>
            <person name="Alioto T."/>
            <person name="Alioto T."/>
            <person name="Gomez Garrido J."/>
        </authorList>
    </citation>
    <scope>NUCLEOTIDE SEQUENCE</scope>
</reference>
<evidence type="ECO:0000313" key="6">
    <source>
        <dbReference type="Proteomes" id="UP001178508"/>
    </source>
</evidence>
<organism evidence="5 6">
    <name type="scientific">Xyrichtys novacula</name>
    <name type="common">Pearly razorfish</name>
    <name type="synonym">Hemipteronotus novacula</name>
    <dbReference type="NCBI Taxonomy" id="13765"/>
    <lineage>
        <taxon>Eukaryota</taxon>
        <taxon>Metazoa</taxon>
        <taxon>Chordata</taxon>
        <taxon>Craniata</taxon>
        <taxon>Vertebrata</taxon>
        <taxon>Euteleostomi</taxon>
        <taxon>Actinopterygii</taxon>
        <taxon>Neopterygii</taxon>
        <taxon>Teleostei</taxon>
        <taxon>Neoteleostei</taxon>
        <taxon>Acanthomorphata</taxon>
        <taxon>Eupercaria</taxon>
        <taxon>Labriformes</taxon>
        <taxon>Labridae</taxon>
        <taxon>Xyrichtys</taxon>
    </lineage>
</organism>
<dbReference type="SUPFAM" id="SSF109775">
    <property type="entry name" value="Mannose-6-phosphate receptor binding protein 1 (Tip47), C-terminal domain"/>
    <property type="match status" value="1"/>
</dbReference>
<dbReference type="PANTHER" id="PTHR14024:SF49">
    <property type="entry name" value="LIPID STORAGE DROPLETS SURFACE-BINDING PROTEIN 1"/>
    <property type="match status" value="1"/>
</dbReference>
<dbReference type="Pfam" id="PF03036">
    <property type="entry name" value="Perilipin"/>
    <property type="match status" value="1"/>
</dbReference>
<comment type="subcellular location">
    <subcellularLocation>
        <location evidence="1">Lipid droplet</location>
    </subcellularLocation>
</comment>
<sequence length="337" mass="37061">MPVNNNQKFQSAASRLANLPLVRSACSRLSVLYIDTKCSNPNLKSVCEVLESSVTAISLAACDRVTPVMVKLGPQISIANDVACRSIDWLETTFPVLHAPTDQVVATARAKMNKIQEGVSVAANGTVDTVTWLVRRMQQVDEQANQSLTRRAFHVASVGLDSALIMSESLVDHVLPLSEEDKEAEARLLGGFEVATLTRSYHARLLLLGARLCRRTYHVVQSVQLGSLSRPSGLVQDLHTSWLTLSSSVQELPQYLQHQLVSVLLFISQIYGLSCPQPHQQQPSRDAARLNVAETSTQRDMVPVHSRATPTHRARTKMATKMSPFENGCNVKGCVRR</sequence>
<evidence type="ECO:0000256" key="3">
    <source>
        <dbReference type="ARBA" id="ARBA00022677"/>
    </source>
</evidence>
<evidence type="ECO:0000256" key="1">
    <source>
        <dbReference type="ARBA" id="ARBA00004502"/>
    </source>
</evidence>
<dbReference type="PANTHER" id="PTHR14024">
    <property type="entry name" value="PERILIPIN"/>
    <property type="match status" value="1"/>
</dbReference>
<accession>A0AAV1EUW0</accession>